<dbReference type="InterPro" id="IPR047057">
    <property type="entry name" value="MerR_fam"/>
</dbReference>
<keyword evidence="1" id="KW-0805">Transcription regulation</keyword>
<dbReference type="EMBL" id="BMIR01000001">
    <property type="protein sequence ID" value="GGE28116.1"/>
    <property type="molecule type" value="Genomic_DNA"/>
</dbReference>
<organism evidence="5 6">
    <name type="scientific">Pullulanibacillus camelliae</name>
    <dbReference type="NCBI Taxonomy" id="1707096"/>
    <lineage>
        <taxon>Bacteria</taxon>
        <taxon>Bacillati</taxon>
        <taxon>Bacillota</taxon>
        <taxon>Bacilli</taxon>
        <taxon>Bacillales</taxon>
        <taxon>Sporolactobacillaceae</taxon>
        <taxon>Pullulanibacillus</taxon>
    </lineage>
</organism>
<evidence type="ECO:0000313" key="5">
    <source>
        <dbReference type="EMBL" id="GGE28116.1"/>
    </source>
</evidence>
<evidence type="ECO:0000256" key="1">
    <source>
        <dbReference type="ARBA" id="ARBA00023015"/>
    </source>
</evidence>
<comment type="caution">
    <text evidence="5">The sequence shown here is derived from an EMBL/GenBank/DDBJ whole genome shotgun (WGS) entry which is preliminary data.</text>
</comment>
<name>A0A8J2VLF8_9BACL</name>
<dbReference type="SUPFAM" id="SSF46955">
    <property type="entry name" value="Putative DNA-binding domain"/>
    <property type="match status" value="1"/>
</dbReference>
<reference evidence="5" key="1">
    <citation type="journal article" date="2014" name="Int. J. Syst. Evol. Microbiol.">
        <title>Complete genome sequence of Corynebacterium casei LMG S-19264T (=DSM 44701T), isolated from a smear-ripened cheese.</title>
        <authorList>
            <consortium name="US DOE Joint Genome Institute (JGI-PGF)"/>
            <person name="Walter F."/>
            <person name="Albersmeier A."/>
            <person name="Kalinowski J."/>
            <person name="Ruckert C."/>
        </authorList>
    </citation>
    <scope>NUCLEOTIDE SEQUENCE</scope>
    <source>
        <strain evidence="5">CGMCC 1.15371</strain>
    </source>
</reference>
<dbReference type="AlphaFoldDB" id="A0A8J2VLF8"/>
<evidence type="ECO:0000259" key="4">
    <source>
        <dbReference type="PROSITE" id="PS50937"/>
    </source>
</evidence>
<feature type="domain" description="HTH merR-type" evidence="4">
    <location>
        <begin position="1"/>
        <end position="71"/>
    </location>
</feature>
<evidence type="ECO:0000256" key="2">
    <source>
        <dbReference type="ARBA" id="ARBA00023125"/>
    </source>
</evidence>
<dbReference type="InterPro" id="IPR009061">
    <property type="entry name" value="DNA-bd_dom_put_sf"/>
</dbReference>
<keyword evidence="2" id="KW-0238">DNA-binding</keyword>
<keyword evidence="6" id="KW-1185">Reference proteome</keyword>
<dbReference type="PANTHER" id="PTHR30204">
    <property type="entry name" value="REDOX-CYCLING DRUG-SENSING TRANSCRIPTIONAL ACTIVATOR SOXR"/>
    <property type="match status" value="1"/>
</dbReference>
<gene>
    <name evidence="5" type="ORF">GCM10011391_03290</name>
</gene>
<dbReference type="InterPro" id="IPR000551">
    <property type="entry name" value="MerR-type_HTH_dom"/>
</dbReference>
<sequence>MKIKELAEKTRLTTYTIRYYEKEGLLDSRHFQRDENNYRNYNEKAIERLKLIKKFQSVGCSLAELKELFQERDTHSPTNQEAIEWIRQKIGEVERKKDEYDQIIEKLNWMLEYKLALINDPQKAKSLLINPPFD</sequence>
<accession>A0A8J2VLF8</accession>
<dbReference type="GO" id="GO:0003700">
    <property type="term" value="F:DNA-binding transcription factor activity"/>
    <property type="evidence" value="ECO:0007669"/>
    <property type="project" value="InterPro"/>
</dbReference>
<dbReference type="Proteomes" id="UP000628775">
    <property type="component" value="Unassembled WGS sequence"/>
</dbReference>
<dbReference type="Gene3D" id="1.10.1660.10">
    <property type="match status" value="1"/>
</dbReference>
<dbReference type="RefSeq" id="WP_188688177.1">
    <property type="nucleotide sequence ID" value="NZ_BMIR01000001.1"/>
</dbReference>
<dbReference type="PANTHER" id="PTHR30204:SF94">
    <property type="entry name" value="HEAVY METAL-DEPENDENT TRANSCRIPTIONAL REGULATOR HI_0293-RELATED"/>
    <property type="match status" value="1"/>
</dbReference>
<keyword evidence="3" id="KW-0804">Transcription</keyword>
<proteinExistence type="predicted"/>
<protein>
    <submittedName>
        <fullName evidence="5">MerR family transcriptional regulator</fullName>
    </submittedName>
</protein>
<evidence type="ECO:0000256" key="3">
    <source>
        <dbReference type="ARBA" id="ARBA00023163"/>
    </source>
</evidence>
<dbReference type="Pfam" id="PF13411">
    <property type="entry name" value="MerR_1"/>
    <property type="match status" value="1"/>
</dbReference>
<evidence type="ECO:0000313" key="6">
    <source>
        <dbReference type="Proteomes" id="UP000628775"/>
    </source>
</evidence>
<dbReference type="SMART" id="SM00422">
    <property type="entry name" value="HTH_MERR"/>
    <property type="match status" value="1"/>
</dbReference>
<dbReference type="PROSITE" id="PS50937">
    <property type="entry name" value="HTH_MERR_2"/>
    <property type="match status" value="1"/>
</dbReference>
<reference evidence="5" key="2">
    <citation type="submission" date="2020-09" db="EMBL/GenBank/DDBJ databases">
        <authorList>
            <person name="Sun Q."/>
            <person name="Zhou Y."/>
        </authorList>
    </citation>
    <scope>NUCLEOTIDE SEQUENCE</scope>
    <source>
        <strain evidence="5">CGMCC 1.15371</strain>
    </source>
</reference>
<dbReference type="GO" id="GO:0003677">
    <property type="term" value="F:DNA binding"/>
    <property type="evidence" value="ECO:0007669"/>
    <property type="project" value="UniProtKB-KW"/>
</dbReference>